<proteinExistence type="inferred from homology"/>
<comment type="subcellular location">
    <subcellularLocation>
        <location evidence="8">Cytoplasm</location>
    </subcellularLocation>
</comment>
<dbReference type="GO" id="GO:0005737">
    <property type="term" value="C:cytoplasm"/>
    <property type="evidence" value="ECO:0007669"/>
    <property type="project" value="UniProtKB-SubCell"/>
</dbReference>
<evidence type="ECO:0000313" key="9">
    <source>
        <dbReference type="EMBL" id="OLO50140.1"/>
    </source>
</evidence>
<keyword evidence="9" id="KW-0808">Transferase</keyword>
<dbReference type="GO" id="GO:0006782">
    <property type="term" value="P:protoporphyrinogen IX biosynthetic process"/>
    <property type="evidence" value="ECO:0007669"/>
    <property type="project" value="UniProtKB-UniRule"/>
</dbReference>
<dbReference type="OrthoDB" id="9801052at2"/>
<dbReference type="GO" id="GO:0008483">
    <property type="term" value="F:transaminase activity"/>
    <property type="evidence" value="ECO:0007669"/>
    <property type="project" value="UniProtKB-KW"/>
</dbReference>
<dbReference type="InterPro" id="IPR015422">
    <property type="entry name" value="PyrdxlP-dep_Trfase_small"/>
</dbReference>
<dbReference type="Gene3D" id="3.90.1150.10">
    <property type="entry name" value="Aspartate Aminotransferase, domain 1"/>
    <property type="match status" value="2"/>
</dbReference>
<dbReference type="CDD" id="cd00610">
    <property type="entry name" value="OAT_like"/>
    <property type="match status" value="1"/>
</dbReference>
<dbReference type="Pfam" id="PF00202">
    <property type="entry name" value="Aminotran_3"/>
    <property type="match status" value="2"/>
</dbReference>
<evidence type="ECO:0000256" key="7">
    <source>
        <dbReference type="ARBA" id="ARBA00023244"/>
    </source>
</evidence>
<evidence type="ECO:0000256" key="6">
    <source>
        <dbReference type="ARBA" id="ARBA00023235"/>
    </source>
</evidence>
<dbReference type="GO" id="GO:0042286">
    <property type="term" value="F:glutamate-1-semialdehyde 2,1-aminomutase activity"/>
    <property type="evidence" value="ECO:0007669"/>
    <property type="project" value="UniProtKB-UniRule"/>
</dbReference>
<dbReference type="AlphaFoldDB" id="A0A1Q8VPX9"/>
<gene>
    <name evidence="8" type="primary">hemL</name>
    <name evidence="9" type="ORF">BKH28_04790</name>
</gene>
<accession>A0A1Q8VPX9</accession>
<dbReference type="UniPathway" id="UPA00251">
    <property type="reaction ID" value="UER00317"/>
</dbReference>
<comment type="caution">
    <text evidence="9">The sequence shown here is derived from an EMBL/GenBank/DDBJ whole genome shotgun (WGS) entry which is preliminary data.</text>
</comment>
<evidence type="ECO:0000313" key="10">
    <source>
        <dbReference type="Proteomes" id="UP000186394"/>
    </source>
</evidence>
<dbReference type="EC" id="5.4.3.8" evidence="8"/>
<dbReference type="InterPro" id="IPR005814">
    <property type="entry name" value="Aminotrans_3"/>
</dbReference>
<organism evidence="9 10">
    <name type="scientific">Actinomyces oris</name>
    <dbReference type="NCBI Taxonomy" id="544580"/>
    <lineage>
        <taxon>Bacteria</taxon>
        <taxon>Bacillati</taxon>
        <taxon>Actinomycetota</taxon>
        <taxon>Actinomycetes</taxon>
        <taxon>Actinomycetales</taxon>
        <taxon>Actinomycetaceae</taxon>
        <taxon>Actinomyces</taxon>
    </lineage>
</organism>
<dbReference type="Gene3D" id="3.40.640.10">
    <property type="entry name" value="Type I PLP-dependent aspartate aminotransferase-like (Major domain)"/>
    <property type="match status" value="1"/>
</dbReference>
<dbReference type="SUPFAM" id="SSF53383">
    <property type="entry name" value="PLP-dependent transferases"/>
    <property type="match status" value="1"/>
</dbReference>
<evidence type="ECO:0000256" key="4">
    <source>
        <dbReference type="ARBA" id="ARBA00008981"/>
    </source>
</evidence>
<keyword evidence="9" id="KW-0032">Aminotransferase</keyword>
<dbReference type="InterPro" id="IPR015424">
    <property type="entry name" value="PyrdxlP-dep_Trfase"/>
</dbReference>
<reference evidence="9 10" key="1">
    <citation type="submission" date="2016-12" db="EMBL/GenBank/DDBJ databases">
        <title>Genomic comparison of strains in the 'Actinomyces naeslundii' group.</title>
        <authorList>
            <person name="Mughal S.R."/>
            <person name="Do T."/>
            <person name="Gilbert S.C."/>
            <person name="Witherden E.A."/>
            <person name="Didelot X."/>
            <person name="Beighton D."/>
        </authorList>
    </citation>
    <scope>NUCLEOTIDE SEQUENCE [LARGE SCALE GENOMIC DNA]</scope>
    <source>
        <strain evidence="9 10">P6N</strain>
    </source>
</reference>
<evidence type="ECO:0000256" key="8">
    <source>
        <dbReference type="HAMAP-Rule" id="MF_00375"/>
    </source>
</evidence>
<evidence type="ECO:0000256" key="3">
    <source>
        <dbReference type="ARBA" id="ARBA00004819"/>
    </source>
</evidence>
<comment type="cofactor">
    <cofactor evidence="2 8">
        <name>pyridoxal 5'-phosphate</name>
        <dbReference type="ChEBI" id="CHEBI:597326"/>
    </cofactor>
</comment>
<name>A0A1Q8VPX9_9ACTO</name>
<dbReference type="EMBL" id="MSKL01000009">
    <property type="protein sequence ID" value="OLO50140.1"/>
    <property type="molecule type" value="Genomic_DNA"/>
</dbReference>
<dbReference type="GO" id="GO:0030170">
    <property type="term" value="F:pyridoxal phosphate binding"/>
    <property type="evidence" value="ECO:0007669"/>
    <property type="project" value="InterPro"/>
</dbReference>
<keyword evidence="6 8" id="KW-0413">Isomerase</keyword>
<feature type="modified residue" description="N6-(pyridoxal phosphate)lysine" evidence="8">
    <location>
        <position position="322"/>
    </location>
</feature>
<evidence type="ECO:0000256" key="2">
    <source>
        <dbReference type="ARBA" id="ARBA00001933"/>
    </source>
</evidence>
<comment type="catalytic activity">
    <reaction evidence="1 8">
        <text>(S)-4-amino-5-oxopentanoate = 5-aminolevulinate</text>
        <dbReference type="Rhea" id="RHEA:14265"/>
        <dbReference type="ChEBI" id="CHEBI:57501"/>
        <dbReference type="ChEBI" id="CHEBI:356416"/>
        <dbReference type="EC" id="5.4.3.8"/>
    </reaction>
</comment>
<dbReference type="PANTHER" id="PTHR43713">
    <property type="entry name" value="GLUTAMATE-1-SEMIALDEHYDE 2,1-AMINOMUTASE"/>
    <property type="match status" value="1"/>
</dbReference>
<sequence>MTQQSQPTGRPSSTTASTNTSLFEAARAVIPGGVDSPVRAFGSVGGTPRFIASASGAHVTDAEGRSYVDLVGSWGPALLGHAHPEVVATVQAAAARGLSFGAPTATETLLAEEVRRRVPSAQKVRFVSTGTEATMTAVRLARGATGRDLVVKFAGCYHGHSDGLLAAAGSGLATGGLPGSAGVPAAVAAQTIVLPYNDVAALEACFAERGAEIAAVITEGAPANMGIVPPAPGFNAAIRRVSAEHGALMILDEVLTGFRVGPAGWWGLESVDGWTSNLPVFAAETAAGAAPSEPADAAAPSWPGADWHERAAWVPDLVTFGKVVGGGMPLAAVGGRTEVMDLLAPDGPVYQAGTLSGNPLATAAGLATLQLADDAVYASVAEHARTIGEVVSAALSEQGVPHRVQRAGSLFSFMFGQRAADEGVSDYEAARAQETWRYGPFFHAFLEAGVGLPPSVFEAWFVSAAHGEAELEAIAAAAPAAARAAARATAN</sequence>
<dbReference type="NCBIfam" id="NF000818">
    <property type="entry name" value="PRK00062.1"/>
    <property type="match status" value="1"/>
</dbReference>
<keyword evidence="8" id="KW-0963">Cytoplasm</keyword>
<dbReference type="InterPro" id="IPR004639">
    <property type="entry name" value="4pyrrol_synth_GluAld_NH2Trfase"/>
</dbReference>
<dbReference type="InterPro" id="IPR015421">
    <property type="entry name" value="PyrdxlP-dep_Trfase_major"/>
</dbReference>
<evidence type="ECO:0000256" key="5">
    <source>
        <dbReference type="ARBA" id="ARBA00022898"/>
    </source>
</evidence>
<keyword evidence="5 8" id="KW-0663">Pyridoxal phosphate</keyword>
<comment type="pathway">
    <text evidence="3">Porphyrin-containing compound metabolism; protoporphyrin-IX biosynthesis; 5-aminolevulinate from L-glutamyl-tRNA(Glu): step 2/2.</text>
</comment>
<dbReference type="PANTHER" id="PTHR43713:SF3">
    <property type="entry name" value="GLUTAMATE-1-SEMIALDEHYDE 2,1-AMINOMUTASE 1, CHLOROPLASTIC-RELATED"/>
    <property type="match status" value="1"/>
</dbReference>
<dbReference type="Proteomes" id="UP000186394">
    <property type="component" value="Unassembled WGS sequence"/>
</dbReference>
<comment type="subunit">
    <text evidence="8">Homodimer.</text>
</comment>
<evidence type="ECO:0000256" key="1">
    <source>
        <dbReference type="ARBA" id="ARBA00001579"/>
    </source>
</evidence>
<comment type="similarity">
    <text evidence="4 8">Belongs to the class-III pyridoxal-phosphate-dependent aminotransferase family. HemL subfamily.</text>
</comment>
<keyword evidence="7 8" id="KW-0627">Porphyrin biosynthesis</keyword>
<protein>
    <recommendedName>
        <fullName evidence="8">Glutamate-1-semialdehyde 2,1-aminomutase</fullName>
        <shortName evidence="8">GSA</shortName>
        <ecNumber evidence="8">5.4.3.8</ecNumber>
    </recommendedName>
    <alternativeName>
        <fullName evidence="8">Glutamate-1-semialdehyde aminotransferase</fullName>
        <shortName evidence="8">GSA-AT</shortName>
    </alternativeName>
</protein>
<dbReference type="HAMAP" id="MF_00375">
    <property type="entry name" value="HemL_aminotrans_3"/>
    <property type="match status" value="1"/>
</dbReference>